<dbReference type="EMBL" id="MT141405">
    <property type="protein sequence ID" value="QJA60328.1"/>
    <property type="molecule type" value="Genomic_DNA"/>
</dbReference>
<sequence>METNTEKKEVRLRLQPIIGILAKEGYRMEHVKGRAYWLFPPHLGVRIPYPIVLYRILDVDQKGVKSHGRGQSYLSYRVHGSPLPCEMAIPDSEQAMKIFLNEHLIPDIAGKTIIVGGEKNAVSDTISSIHIVKGEDLVKNPKSLSVFYSRNPEINLKEINNFEFAFTDSKKTILNTTSLSSLLQKFFA</sequence>
<dbReference type="AlphaFoldDB" id="A0A6M3KJT9"/>
<evidence type="ECO:0000313" key="1">
    <source>
        <dbReference type="EMBL" id="QJA60328.1"/>
    </source>
</evidence>
<reference evidence="2" key="1">
    <citation type="submission" date="2020-03" db="EMBL/GenBank/DDBJ databases">
        <title>The deep terrestrial virosphere.</title>
        <authorList>
            <person name="Holmfeldt K."/>
            <person name="Nilsson E."/>
            <person name="Simone D."/>
            <person name="Lopez-Fernandez M."/>
            <person name="Wu X."/>
            <person name="de Brujin I."/>
            <person name="Lundin D."/>
            <person name="Andersson A."/>
            <person name="Bertilsson S."/>
            <person name="Dopson M."/>
        </authorList>
    </citation>
    <scope>NUCLEOTIDE SEQUENCE</scope>
    <source>
        <strain evidence="2">MM415A00428</strain>
        <strain evidence="1">MM415B01127</strain>
    </source>
</reference>
<protein>
    <submittedName>
        <fullName evidence="2">Uncharacterized protein</fullName>
    </submittedName>
</protein>
<accession>A0A6M3KJT9</accession>
<dbReference type="EMBL" id="MT142484">
    <property type="protein sequence ID" value="QJA82313.1"/>
    <property type="molecule type" value="Genomic_DNA"/>
</dbReference>
<organism evidence="2">
    <name type="scientific">viral metagenome</name>
    <dbReference type="NCBI Taxonomy" id="1070528"/>
    <lineage>
        <taxon>unclassified sequences</taxon>
        <taxon>metagenomes</taxon>
        <taxon>organismal metagenomes</taxon>
    </lineage>
</organism>
<gene>
    <name evidence="2" type="ORF">MM415A00428_0031</name>
    <name evidence="1" type="ORF">MM415B01127_0005</name>
</gene>
<proteinExistence type="predicted"/>
<evidence type="ECO:0000313" key="2">
    <source>
        <dbReference type="EMBL" id="QJA82313.1"/>
    </source>
</evidence>
<name>A0A6M3KJT9_9ZZZZ</name>